<reference evidence="2" key="1">
    <citation type="submission" date="2023-03" db="EMBL/GenBank/DDBJ databases">
        <title>Andean soil-derived lignocellulolytic bacterial consortium as a source of novel taxa and putative plastic-active enzymes.</title>
        <authorList>
            <person name="Diaz-Garcia L."/>
            <person name="Chuvochina M."/>
            <person name="Feuerriegel G."/>
            <person name="Bunk B."/>
            <person name="Sproer C."/>
            <person name="Streit W.R."/>
            <person name="Rodriguez L.M."/>
            <person name="Overmann J."/>
            <person name="Jimenez D.J."/>
        </authorList>
    </citation>
    <scope>NUCLEOTIDE SEQUENCE</scope>
    <source>
        <strain evidence="2">MAG 7</strain>
    </source>
</reference>
<dbReference type="NCBIfam" id="TIGR01764">
    <property type="entry name" value="excise"/>
    <property type="match status" value="1"/>
</dbReference>
<dbReference type="Proteomes" id="UP001220610">
    <property type="component" value="Chromosome"/>
</dbReference>
<dbReference type="InterPro" id="IPR010093">
    <property type="entry name" value="SinI_DNA-bd"/>
</dbReference>
<evidence type="ECO:0000259" key="1">
    <source>
        <dbReference type="Pfam" id="PF12728"/>
    </source>
</evidence>
<evidence type="ECO:0000313" key="3">
    <source>
        <dbReference type="Proteomes" id="UP001220610"/>
    </source>
</evidence>
<sequence length="239" mass="28030">MYKVKLKESKIRQSDTETVYTKQVFKEKSLGDKPFLKVTEVAEVLDISRQAVYDMINSGRLEVHRLSSRKTRVSKEDLQSYLRKVREERFDERTESVVEPEESSGVVSYYSIKDLKDLFGKSRDGVYAVMTKYKVSKVKRGVTVFYVKAEADKAYRLENKPKYLGHERERMQNVKEAEKGLSISDCYAIEECVIMFKKRPGLLYGIFNRRKVPKFRDGQKVYYSKKAVDRIYSSMNKRS</sequence>
<name>A0AAJ6BID4_9BACT</name>
<gene>
    <name evidence="2" type="ORF">P0Y53_01540</name>
</gene>
<dbReference type="GO" id="GO:0003677">
    <property type="term" value="F:DNA binding"/>
    <property type="evidence" value="ECO:0007669"/>
    <property type="project" value="InterPro"/>
</dbReference>
<proteinExistence type="predicted"/>
<dbReference type="InterPro" id="IPR041657">
    <property type="entry name" value="HTH_17"/>
</dbReference>
<dbReference type="EMBL" id="CP119311">
    <property type="protein sequence ID" value="WEK36171.1"/>
    <property type="molecule type" value="Genomic_DNA"/>
</dbReference>
<feature type="domain" description="Helix-turn-helix" evidence="1">
    <location>
        <begin position="35"/>
        <end position="84"/>
    </location>
</feature>
<dbReference type="AlphaFoldDB" id="A0AAJ6BID4"/>
<protein>
    <submittedName>
        <fullName evidence="2">Helix-turn-helix domain-containing protein</fullName>
    </submittedName>
</protein>
<organism evidence="2 3">
    <name type="scientific">Candidatus Pseudobacter hemicellulosilyticus</name>
    <dbReference type="NCBI Taxonomy" id="3121375"/>
    <lineage>
        <taxon>Bacteria</taxon>
        <taxon>Pseudomonadati</taxon>
        <taxon>Bacteroidota</taxon>
        <taxon>Chitinophagia</taxon>
        <taxon>Chitinophagales</taxon>
        <taxon>Chitinophagaceae</taxon>
        <taxon>Pseudobacter</taxon>
    </lineage>
</organism>
<evidence type="ECO:0000313" key="2">
    <source>
        <dbReference type="EMBL" id="WEK36171.1"/>
    </source>
</evidence>
<dbReference type="Pfam" id="PF12728">
    <property type="entry name" value="HTH_17"/>
    <property type="match status" value="1"/>
</dbReference>
<accession>A0AAJ6BID4</accession>